<dbReference type="Gene3D" id="3.50.50.60">
    <property type="entry name" value="FAD/NAD(P)-binding domain"/>
    <property type="match status" value="2"/>
</dbReference>
<evidence type="ECO:0000256" key="2">
    <source>
        <dbReference type="SAM" id="Phobius"/>
    </source>
</evidence>
<reference evidence="4 5" key="1">
    <citation type="journal article" date="2024" name="Commun. Biol.">
        <title>Comparative genomic analysis of thermophilic fungi reveals convergent evolutionary adaptations and gene losses.</title>
        <authorList>
            <person name="Steindorff A.S."/>
            <person name="Aguilar-Pontes M.V."/>
            <person name="Robinson A.J."/>
            <person name="Andreopoulos B."/>
            <person name="LaButti K."/>
            <person name="Kuo A."/>
            <person name="Mondo S."/>
            <person name="Riley R."/>
            <person name="Otillar R."/>
            <person name="Haridas S."/>
            <person name="Lipzen A."/>
            <person name="Grimwood J."/>
            <person name="Schmutz J."/>
            <person name="Clum A."/>
            <person name="Reid I.D."/>
            <person name="Moisan M.C."/>
            <person name="Butler G."/>
            <person name="Nguyen T.T.M."/>
            <person name="Dewar K."/>
            <person name="Conant G."/>
            <person name="Drula E."/>
            <person name="Henrissat B."/>
            <person name="Hansel C."/>
            <person name="Singer S."/>
            <person name="Hutchinson M.I."/>
            <person name="de Vries R.P."/>
            <person name="Natvig D.O."/>
            <person name="Powell A.J."/>
            <person name="Tsang A."/>
            <person name="Grigoriev I.V."/>
        </authorList>
    </citation>
    <scope>NUCLEOTIDE SEQUENCE [LARGE SCALE GENOMIC DNA]</scope>
    <source>
        <strain evidence="4 5">CBS 494.80</strain>
    </source>
</reference>
<keyword evidence="2" id="KW-0472">Membrane</keyword>
<organism evidence="4 5">
    <name type="scientific">Oculimacula yallundae</name>
    <dbReference type="NCBI Taxonomy" id="86028"/>
    <lineage>
        <taxon>Eukaryota</taxon>
        <taxon>Fungi</taxon>
        <taxon>Dikarya</taxon>
        <taxon>Ascomycota</taxon>
        <taxon>Pezizomycotina</taxon>
        <taxon>Leotiomycetes</taxon>
        <taxon>Helotiales</taxon>
        <taxon>Ploettnerulaceae</taxon>
        <taxon>Oculimacula</taxon>
    </lineage>
</organism>
<accession>A0ABR4CED9</accession>
<evidence type="ECO:0000259" key="3">
    <source>
        <dbReference type="Pfam" id="PF01266"/>
    </source>
</evidence>
<dbReference type="SUPFAM" id="SSF51905">
    <property type="entry name" value="FAD/NAD(P)-binding domain"/>
    <property type="match status" value="1"/>
</dbReference>
<dbReference type="Gene3D" id="3.30.9.10">
    <property type="entry name" value="D-Amino Acid Oxidase, subunit A, domain 2"/>
    <property type="match status" value="1"/>
</dbReference>
<dbReference type="InterPro" id="IPR006076">
    <property type="entry name" value="FAD-dep_OxRdtase"/>
</dbReference>
<proteinExistence type="predicted"/>
<dbReference type="PANTHER" id="PTHR13847">
    <property type="entry name" value="SARCOSINE DEHYDROGENASE-RELATED"/>
    <property type="match status" value="1"/>
</dbReference>
<name>A0ABR4CED9_9HELO</name>
<gene>
    <name evidence="4" type="ORF">VTL71DRAFT_16411</name>
</gene>
<feature type="region of interest" description="Disordered" evidence="1">
    <location>
        <begin position="114"/>
        <end position="142"/>
    </location>
</feature>
<sequence length="438" mass="46490">MKLSRTLNSVIMASESAQRNIVVVGGGIIGCTTAYFLTRHPSFNPTKHTITILESQSIASGASGKAGGLLALWAYPSCIVPLSYKLHAELAKEHDGEKRWGYRALHCGSLSAKGRDYSSLPSERTNNSNGNGDGDAPGGAKAEWQKLPKTENGNTKSAPKNIPRDLDWFDDEAVKAYSEMGTPSTTAQVHPYQFTTSMASLAESSGAKIILGSVISIDYSGPGGVKSVTYEDKETKVSHILPATDLVLAAGPWTKHIFPAAPIEATRAHSVVIKTDVSPYAVFSDIHLPRDFGQGVDGQGTKKRRHGRSVAPEMYARPDGTVYACGEGDTLVPLPANSSLVVTSPSHCEDIISYVGSISAPLRKGAILTQQACYLPSVEGGGGPLIGETGIRGLYIATGHTCWGIQNSCATGKLMSEFIFEGGAKSADIRELDPRRVL</sequence>
<feature type="domain" description="FAD dependent oxidoreductase" evidence="3">
    <location>
        <begin position="21"/>
        <end position="417"/>
    </location>
</feature>
<dbReference type="Proteomes" id="UP001595075">
    <property type="component" value="Unassembled WGS sequence"/>
</dbReference>
<dbReference type="Pfam" id="PF01266">
    <property type="entry name" value="DAO"/>
    <property type="match status" value="1"/>
</dbReference>
<dbReference type="PROSITE" id="PS51257">
    <property type="entry name" value="PROKAR_LIPOPROTEIN"/>
    <property type="match status" value="1"/>
</dbReference>
<dbReference type="InterPro" id="IPR036188">
    <property type="entry name" value="FAD/NAD-bd_sf"/>
</dbReference>
<keyword evidence="2" id="KW-0812">Transmembrane</keyword>
<dbReference type="PANTHER" id="PTHR13847:SF150">
    <property type="entry name" value="OXIDOREDUCTASE TDA3-RELATED"/>
    <property type="match status" value="1"/>
</dbReference>
<evidence type="ECO:0000256" key="1">
    <source>
        <dbReference type="SAM" id="MobiDB-lite"/>
    </source>
</evidence>
<comment type="caution">
    <text evidence="4">The sequence shown here is derived from an EMBL/GenBank/DDBJ whole genome shotgun (WGS) entry which is preliminary data.</text>
</comment>
<protein>
    <recommendedName>
        <fullName evidence="3">FAD dependent oxidoreductase domain-containing protein</fullName>
    </recommendedName>
</protein>
<dbReference type="EMBL" id="JAZHXI010000009">
    <property type="protein sequence ID" value="KAL2068313.1"/>
    <property type="molecule type" value="Genomic_DNA"/>
</dbReference>
<keyword evidence="2" id="KW-1133">Transmembrane helix</keyword>
<keyword evidence="5" id="KW-1185">Reference proteome</keyword>
<feature type="transmembrane region" description="Helical" evidence="2">
    <location>
        <begin position="21"/>
        <end position="38"/>
    </location>
</feature>
<evidence type="ECO:0000313" key="5">
    <source>
        <dbReference type="Proteomes" id="UP001595075"/>
    </source>
</evidence>
<evidence type="ECO:0000313" key="4">
    <source>
        <dbReference type="EMBL" id="KAL2068313.1"/>
    </source>
</evidence>